<evidence type="ECO:0000313" key="1">
    <source>
        <dbReference type="EMBL" id="KAH7995689.1"/>
    </source>
</evidence>
<organism evidence="1 2">
    <name type="scientific">Sphaerodactylus townsendi</name>
    <dbReference type="NCBI Taxonomy" id="933632"/>
    <lineage>
        <taxon>Eukaryota</taxon>
        <taxon>Metazoa</taxon>
        <taxon>Chordata</taxon>
        <taxon>Craniata</taxon>
        <taxon>Vertebrata</taxon>
        <taxon>Euteleostomi</taxon>
        <taxon>Lepidosauria</taxon>
        <taxon>Squamata</taxon>
        <taxon>Bifurcata</taxon>
        <taxon>Gekkota</taxon>
        <taxon>Sphaerodactylidae</taxon>
        <taxon>Sphaerodactylus</taxon>
    </lineage>
</organism>
<dbReference type="Proteomes" id="UP000827872">
    <property type="component" value="Linkage Group LG07"/>
</dbReference>
<dbReference type="EMBL" id="CM037620">
    <property type="protein sequence ID" value="KAH7995689.1"/>
    <property type="molecule type" value="Genomic_DNA"/>
</dbReference>
<name>A0ACB8ESD2_9SAUR</name>
<accession>A0ACB8ESD2</accession>
<keyword evidence="2" id="KW-1185">Reference proteome</keyword>
<sequence length="299" mass="33631">MMSCSFTTIVENATEKYKYVFQVCRGIADSGNTSGLVQIDEKNRKTTVVGRITETHVTSGTEWIMLTYKGGDKYGSHCGNEKRKAMVMITCNRKTLAGDFTMVGEEREKEEECFYLFELESSVACPPVDSHLSVGSILLITFVSLVGVYLIGGFLYQRLVVGAKGMEQFPHFAFWQDMGNLVAELFRVCKALPTLAAAPNKVISWWKPQTVSFWRTVNFVPVERPKLNSQDGCDFVCRSKPRNVPNAYRGVGDDQLGEEPEERDDHLLPMQTVLLQSIRDLSQCSWSQEDAVHIKSKEA</sequence>
<protein>
    <submittedName>
        <fullName evidence="1">Uncharacterized protein</fullName>
    </submittedName>
</protein>
<proteinExistence type="predicted"/>
<gene>
    <name evidence="1" type="ORF">K3G42_027673</name>
</gene>
<comment type="caution">
    <text evidence="1">The sequence shown here is derived from an EMBL/GenBank/DDBJ whole genome shotgun (WGS) entry which is preliminary data.</text>
</comment>
<evidence type="ECO:0000313" key="2">
    <source>
        <dbReference type="Proteomes" id="UP000827872"/>
    </source>
</evidence>
<reference evidence="1" key="1">
    <citation type="submission" date="2021-08" db="EMBL/GenBank/DDBJ databases">
        <title>The first chromosome-level gecko genome reveals the dynamic sex chromosomes of Neotropical dwarf geckos (Sphaerodactylidae: Sphaerodactylus).</title>
        <authorList>
            <person name="Pinto B.J."/>
            <person name="Keating S.E."/>
            <person name="Gamble T."/>
        </authorList>
    </citation>
    <scope>NUCLEOTIDE SEQUENCE</scope>
    <source>
        <strain evidence="1">TG3544</strain>
    </source>
</reference>